<reference evidence="1" key="1">
    <citation type="journal article" date="2023" name="PLoS Negl. Trop. Dis.">
        <title>A genome sequence for Biomphalaria pfeifferi, the major vector snail for the human-infecting parasite Schistosoma mansoni.</title>
        <authorList>
            <person name="Bu L."/>
            <person name="Lu L."/>
            <person name="Laidemitt M.R."/>
            <person name="Zhang S.M."/>
            <person name="Mutuku M."/>
            <person name="Mkoji G."/>
            <person name="Steinauer M."/>
            <person name="Loker E.S."/>
        </authorList>
    </citation>
    <scope>NUCLEOTIDE SEQUENCE</scope>
    <source>
        <strain evidence="1">KasaAsao</strain>
    </source>
</reference>
<gene>
    <name evidence="1" type="ORF">Bpfe_029585</name>
</gene>
<protein>
    <submittedName>
        <fullName evidence="1">Uncharacterized protein</fullName>
    </submittedName>
</protein>
<sequence>MNRIPEVTCFMSNCKEDVVRPVQRQAIVTFSPPLNNFRYQNKVKGEMETVTFQSTECPFQNRTASLHLSYSVDKRVSSSSPELVALLFSREVAGGVG</sequence>
<dbReference type="AlphaFoldDB" id="A0AAD8ARG0"/>
<dbReference type="EMBL" id="JASAOG010000293">
    <property type="protein sequence ID" value="KAK0040993.1"/>
    <property type="molecule type" value="Genomic_DNA"/>
</dbReference>
<evidence type="ECO:0000313" key="1">
    <source>
        <dbReference type="EMBL" id="KAK0040993.1"/>
    </source>
</evidence>
<proteinExistence type="predicted"/>
<organism evidence="1 2">
    <name type="scientific">Biomphalaria pfeifferi</name>
    <name type="common">Bloodfluke planorb</name>
    <name type="synonym">Freshwater snail</name>
    <dbReference type="NCBI Taxonomy" id="112525"/>
    <lineage>
        <taxon>Eukaryota</taxon>
        <taxon>Metazoa</taxon>
        <taxon>Spiralia</taxon>
        <taxon>Lophotrochozoa</taxon>
        <taxon>Mollusca</taxon>
        <taxon>Gastropoda</taxon>
        <taxon>Heterobranchia</taxon>
        <taxon>Euthyneura</taxon>
        <taxon>Panpulmonata</taxon>
        <taxon>Hygrophila</taxon>
        <taxon>Lymnaeoidea</taxon>
        <taxon>Planorbidae</taxon>
        <taxon>Biomphalaria</taxon>
    </lineage>
</organism>
<keyword evidence="2" id="KW-1185">Reference proteome</keyword>
<dbReference type="Proteomes" id="UP001233172">
    <property type="component" value="Unassembled WGS sequence"/>
</dbReference>
<reference evidence="1" key="2">
    <citation type="submission" date="2023-04" db="EMBL/GenBank/DDBJ databases">
        <authorList>
            <person name="Bu L."/>
            <person name="Lu L."/>
            <person name="Laidemitt M.R."/>
            <person name="Zhang S.M."/>
            <person name="Mutuku M."/>
            <person name="Mkoji G."/>
            <person name="Steinauer M."/>
            <person name="Loker E.S."/>
        </authorList>
    </citation>
    <scope>NUCLEOTIDE SEQUENCE</scope>
    <source>
        <strain evidence="1">KasaAsao</strain>
        <tissue evidence="1">Whole Snail</tissue>
    </source>
</reference>
<name>A0AAD8ARG0_BIOPF</name>
<evidence type="ECO:0000313" key="2">
    <source>
        <dbReference type="Proteomes" id="UP001233172"/>
    </source>
</evidence>
<comment type="caution">
    <text evidence="1">The sequence shown here is derived from an EMBL/GenBank/DDBJ whole genome shotgun (WGS) entry which is preliminary data.</text>
</comment>
<accession>A0AAD8ARG0</accession>